<feature type="domain" description="LTI65/LTI78 N-terminal" evidence="3">
    <location>
        <begin position="32"/>
        <end position="103"/>
    </location>
</feature>
<feature type="compositionally biased region" description="Low complexity" evidence="1">
    <location>
        <begin position="231"/>
        <end position="249"/>
    </location>
</feature>
<keyword evidence="4" id="KW-1185">Reference proteome</keyword>
<dbReference type="RefSeq" id="XP_019701828.1">
    <property type="nucleotide sequence ID" value="XM_019846269.1"/>
</dbReference>
<dbReference type="Pfam" id="PF23403">
    <property type="entry name" value="LTI65_LTI78_N"/>
    <property type="match status" value="1"/>
</dbReference>
<reference evidence="5 6" key="1">
    <citation type="submission" date="2025-04" db="UniProtKB">
        <authorList>
            <consortium name="RefSeq"/>
        </authorList>
    </citation>
    <scope>IDENTIFICATION</scope>
</reference>
<sequence length="327" mass="35872">MDYEEVSRRQEQTYQPDPSGTRLIRVEAGEEHHHDKKPVLKKVKDKVKKIKDTLNIKKHGHDDEHDQDDDHDTSEEEKEEGYEEDEEENTQDPEVHDVPMYHTPAAQEFIAGEESKEPPLKANLGSINPTFQEDPAAPKTETLGESDQNRATQPPPTTGGEEIETSPVIQSFEAMAISDQPHVRKEEVVKESTPPTGTHDQFSPAAAPAAEEDRPQSTEEPKEPSYTEKLSTTAAAAKSAAVSAAAGSTEYGKKIASTVYEKMAEAGTAVKAKVQQKPRGTTGMDGGDATATQDKGKVVSVREYLVEKLRPGEEDKALSEVISEAFQ</sequence>
<name>A0A6J0PBG4_ELAGV</name>
<dbReference type="InterPro" id="IPR037491">
    <property type="entry name" value="LTI78/LTI65"/>
</dbReference>
<feature type="compositionally biased region" description="Polar residues" evidence="1">
    <location>
        <begin position="143"/>
        <end position="152"/>
    </location>
</feature>
<feature type="compositionally biased region" description="Basic and acidic residues" evidence="1">
    <location>
        <begin position="50"/>
        <end position="64"/>
    </location>
</feature>
<dbReference type="AlphaFoldDB" id="A0A6J0PBG4"/>
<feature type="region of interest" description="Disordered" evidence="1">
    <location>
        <begin position="269"/>
        <end position="294"/>
    </location>
</feature>
<evidence type="ECO:0000313" key="5">
    <source>
        <dbReference type="RefSeq" id="XP_010905104.2"/>
    </source>
</evidence>
<dbReference type="RefSeq" id="XP_010905104.2">
    <property type="nucleotide sequence ID" value="XM_010906802.1"/>
</dbReference>
<evidence type="ECO:0000256" key="1">
    <source>
        <dbReference type="SAM" id="MobiDB-lite"/>
    </source>
</evidence>
<dbReference type="KEGG" id="egu:105032361"/>
<dbReference type="GO" id="GO:0009737">
    <property type="term" value="P:response to abscisic acid"/>
    <property type="evidence" value="ECO:0007669"/>
    <property type="project" value="InterPro"/>
</dbReference>
<dbReference type="InterPro" id="IPR057059">
    <property type="entry name" value="LTI65/LTI78_PGEED"/>
</dbReference>
<evidence type="ECO:0000259" key="3">
    <source>
        <dbReference type="Pfam" id="PF23403"/>
    </source>
</evidence>
<protein>
    <submittedName>
        <fullName evidence="5 6">Low-temperature-induced 65 kDa protein</fullName>
    </submittedName>
</protein>
<dbReference type="OrthoDB" id="696949at2759"/>
<accession>A0A6J0PBG4</accession>
<dbReference type="GO" id="GO:0006950">
    <property type="term" value="P:response to stress"/>
    <property type="evidence" value="ECO:0007669"/>
    <property type="project" value="TreeGrafter"/>
</dbReference>
<organism evidence="4 6">
    <name type="scientific">Elaeis guineensis var. tenera</name>
    <name type="common">Oil palm</name>
    <dbReference type="NCBI Taxonomy" id="51953"/>
    <lineage>
        <taxon>Eukaryota</taxon>
        <taxon>Viridiplantae</taxon>
        <taxon>Streptophyta</taxon>
        <taxon>Embryophyta</taxon>
        <taxon>Tracheophyta</taxon>
        <taxon>Spermatophyta</taxon>
        <taxon>Magnoliopsida</taxon>
        <taxon>Liliopsida</taxon>
        <taxon>Arecaceae</taxon>
        <taxon>Arecoideae</taxon>
        <taxon>Cocoseae</taxon>
        <taxon>Elaeidinae</taxon>
        <taxon>Elaeis</taxon>
    </lineage>
</organism>
<feature type="domain" description="LTI65/LTI78 PGEED repeat" evidence="2">
    <location>
        <begin position="297"/>
        <end position="325"/>
    </location>
</feature>
<dbReference type="Pfam" id="PF23399">
    <property type="entry name" value="LTI65_PGEED"/>
    <property type="match status" value="1"/>
</dbReference>
<evidence type="ECO:0000313" key="4">
    <source>
        <dbReference type="Proteomes" id="UP000504607"/>
    </source>
</evidence>
<gene>
    <name evidence="5 6" type="primary">LOC105032361</name>
</gene>
<feature type="compositionally biased region" description="Basic and acidic residues" evidence="1">
    <location>
        <begin position="181"/>
        <end position="190"/>
    </location>
</feature>
<feature type="region of interest" description="Disordered" evidence="1">
    <location>
        <begin position="1"/>
        <end position="250"/>
    </location>
</feature>
<feature type="compositionally biased region" description="Basic and acidic residues" evidence="1">
    <location>
        <begin position="1"/>
        <end position="11"/>
    </location>
</feature>
<feature type="compositionally biased region" description="Acidic residues" evidence="1">
    <location>
        <begin position="65"/>
        <end position="91"/>
    </location>
</feature>
<dbReference type="GeneID" id="105032361"/>
<evidence type="ECO:0000259" key="2">
    <source>
        <dbReference type="Pfam" id="PF23399"/>
    </source>
</evidence>
<dbReference type="PANTHER" id="PTHR33836">
    <property type="entry name" value="LOW-TEMPERATURE-INDUCED 65 KDA PROTEIN-RELATED"/>
    <property type="match status" value="1"/>
</dbReference>
<feature type="compositionally biased region" description="Basic and acidic residues" evidence="1">
    <location>
        <begin position="24"/>
        <end position="33"/>
    </location>
</feature>
<feature type="compositionally biased region" description="Basic and acidic residues" evidence="1">
    <location>
        <begin position="211"/>
        <end position="226"/>
    </location>
</feature>
<evidence type="ECO:0000313" key="6">
    <source>
        <dbReference type="RefSeq" id="XP_019701828.1"/>
    </source>
</evidence>
<dbReference type="Proteomes" id="UP000504607">
    <property type="component" value="Unplaced"/>
</dbReference>
<dbReference type="InterPro" id="IPR056605">
    <property type="entry name" value="LTI65_LTI78_N"/>
</dbReference>
<feature type="compositionally biased region" description="Basic residues" evidence="1">
    <location>
        <begin position="34"/>
        <end position="49"/>
    </location>
</feature>
<proteinExistence type="predicted"/>
<dbReference type="PANTHER" id="PTHR33836:SF1">
    <property type="entry name" value="LOW-TEMPERATURE-INDUCED 65 KDA PROTEIN-RELATED"/>
    <property type="match status" value="1"/>
</dbReference>